<organism evidence="3 4">
    <name type="scientific">Sulfurimonas marina</name>
    <dbReference type="NCBI Taxonomy" id="2590551"/>
    <lineage>
        <taxon>Bacteria</taxon>
        <taxon>Pseudomonadati</taxon>
        <taxon>Campylobacterota</taxon>
        <taxon>Epsilonproteobacteria</taxon>
        <taxon>Campylobacterales</taxon>
        <taxon>Sulfurimonadaceae</taxon>
        <taxon>Sulfurimonas</taxon>
    </lineage>
</organism>
<keyword evidence="1" id="KW-0812">Transmembrane</keyword>
<dbReference type="InterPro" id="IPR029150">
    <property type="entry name" value="dCache_3"/>
</dbReference>
<sequence>MQKIFIILFTLIIFITITIFFYYKQEVKEQKIYKIMDQMRLTLQTQLKTQKMEDLRVALMLSKDHTLIDSLENDDEDFGYQIISDIAHTIQKNTGSIIRAQVITKDLNIFARSWDDVYAGMPIGDYRTDLKYFDTHDTPRTSIEVGRRLGIKATVPVYKDEEFIGYVEAISFFKKITNFFSSIGVDLYVFLDIKHADSAVLMMENLTIGDYILSNRNYNYAHIQTLKKIDFKELKLSGVVYKDNSYIFYENMKDGNGQTIGGFVFVLPEKYLEYFRNPEDDISFLINITRSNLYDVVRQENYQDNSYQNYSANSLMQLQDVIDREDRAIFFDEAYDKFDKYSKDELIQMMLNRRTIKKIDGKIK</sequence>
<accession>A0A7M1B069</accession>
<dbReference type="Pfam" id="PF14827">
    <property type="entry name" value="dCache_3"/>
    <property type="match status" value="1"/>
</dbReference>
<dbReference type="Proteomes" id="UP000593910">
    <property type="component" value="Chromosome"/>
</dbReference>
<dbReference type="RefSeq" id="WP_193113353.1">
    <property type="nucleotide sequence ID" value="NZ_CP041165.1"/>
</dbReference>
<evidence type="ECO:0000313" key="4">
    <source>
        <dbReference type="Proteomes" id="UP000593910"/>
    </source>
</evidence>
<dbReference type="AlphaFoldDB" id="A0A7M1B069"/>
<protein>
    <recommendedName>
        <fullName evidence="2">Double Cache domain-containing protein</fullName>
    </recommendedName>
</protein>
<feature type="domain" description="Double Cache" evidence="2">
    <location>
        <begin position="38"/>
        <end position="268"/>
    </location>
</feature>
<dbReference type="KEGG" id="smax:FJR03_09910"/>
<evidence type="ECO:0000259" key="2">
    <source>
        <dbReference type="Pfam" id="PF14827"/>
    </source>
</evidence>
<dbReference type="EMBL" id="CP041165">
    <property type="protein sequence ID" value="QOP42032.1"/>
    <property type="molecule type" value="Genomic_DNA"/>
</dbReference>
<proteinExistence type="predicted"/>
<reference evidence="3 4" key="1">
    <citation type="submission" date="2019-06" db="EMBL/GenBank/DDBJ databases">
        <title>Sulfurimonas gotlandica sp. nov., a chemoautotrophic and psychrotolerant epsilonproteobacterium isolated from a pelagic redoxcline, and an emended description of the genus Sulfurimonas.</title>
        <authorList>
            <person name="Wang S."/>
            <person name="Jiang L."/>
            <person name="Shao Z."/>
        </authorList>
    </citation>
    <scope>NUCLEOTIDE SEQUENCE [LARGE SCALE GENOMIC DNA]</scope>
    <source>
        <strain evidence="3 4">B2</strain>
    </source>
</reference>
<keyword evidence="1" id="KW-0472">Membrane</keyword>
<evidence type="ECO:0000313" key="3">
    <source>
        <dbReference type="EMBL" id="QOP42032.1"/>
    </source>
</evidence>
<feature type="transmembrane region" description="Helical" evidence="1">
    <location>
        <begin position="6"/>
        <end position="23"/>
    </location>
</feature>
<gene>
    <name evidence="3" type="ORF">FJR03_09910</name>
</gene>
<evidence type="ECO:0000256" key="1">
    <source>
        <dbReference type="SAM" id="Phobius"/>
    </source>
</evidence>
<keyword evidence="1" id="KW-1133">Transmembrane helix</keyword>
<name>A0A7M1B069_9BACT</name>
<keyword evidence="4" id="KW-1185">Reference proteome</keyword>